<dbReference type="GO" id="GO:0016887">
    <property type="term" value="F:ATP hydrolysis activity"/>
    <property type="evidence" value="ECO:0007669"/>
    <property type="project" value="InterPro"/>
</dbReference>
<dbReference type="Gene3D" id="3.40.50.300">
    <property type="entry name" value="P-loop containing nucleotide triphosphate hydrolases"/>
    <property type="match status" value="1"/>
</dbReference>
<evidence type="ECO:0000313" key="5">
    <source>
        <dbReference type="EMBL" id="VEU80149.1"/>
    </source>
</evidence>
<dbReference type="GO" id="GO:0005524">
    <property type="term" value="F:ATP binding"/>
    <property type="evidence" value="ECO:0007669"/>
    <property type="project" value="UniProtKB-KW"/>
</dbReference>
<dbReference type="EC" id="3.6.3.-" evidence="5"/>
<dbReference type="InterPro" id="IPR003593">
    <property type="entry name" value="AAA+_ATPase"/>
</dbReference>
<dbReference type="OrthoDB" id="403954at2"/>
<feature type="transmembrane region" description="Helical" evidence="3">
    <location>
        <begin position="644"/>
        <end position="663"/>
    </location>
</feature>
<dbReference type="InterPro" id="IPR027417">
    <property type="entry name" value="P-loop_NTPase"/>
</dbReference>
<evidence type="ECO:0000259" key="4">
    <source>
        <dbReference type="PROSITE" id="PS50893"/>
    </source>
</evidence>
<keyword evidence="3" id="KW-0472">Membrane</keyword>
<reference evidence="5 6" key="1">
    <citation type="submission" date="2019-01" db="EMBL/GenBank/DDBJ databases">
        <authorList>
            <consortium name="Pathogen Informatics"/>
        </authorList>
    </citation>
    <scope>NUCLEOTIDE SEQUENCE [LARGE SCALE GENOMIC DNA]</scope>
    <source>
        <strain evidence="5 6">NCTC10138</strain>
    </source>
</reference>
<gene>
    <name evidence="5" type="primary">artP_2</name>
    <name evidence="5" type="ORF">NCTC10138_00506</name>
</gene>
<dbReference type="Proteomes" id="UP000289841">
    <property type="component" value="Chromosome"/>
</dbReference>
<name>A0A449BCH7_HAPAX</name>
<dbReference type="InterPro" id="IPR003439">
    <property type="entry name" value="ABC_transporter-like_ATP-bd"/>
</dbReference>
<evidence type="ECO:0000256" key="2">
    <source>
        <dbReference type="ARBA" id="ARBA00022840"/>
    </source>
</evidence>
<dbReference type="SMART" id="SM00382">
    <property type="entry name" value="AAA"/>
    <property type="match status" value="1"/>
</dbReference>
<dbReference type="PANTHER" id="PTHR24220:SF86">
    <property type="entry name" value="ABC TRANSPORTER ABCH.1"/>
    <property type="match status" value="1"/>
</dbReference>
<keyword evidence="3" id="KW-0812">Transmembrane</keyword>
<dbReference type="AlphaFoldDB" id="A0A449BCH7"/>
<evidence type="ECO:0000313" key="6">
    <source>
        <dbReference type="Proteomes" id="UP000289841"/>
    </source>
</evidence>
<dbReference type="InterPro" id="IPR015854">
    <property type="entry name" value="ABC_transpr_LolD-like"/>
</dbReference>
<keyword evidence="5" id="KW-0378">Hydrolase</keyword>
<dbReference type="PANTHER" id="PTHR24220">
    <property type="entry name" value="IMPORT ATP-BINDING PROTEIN"/>
    <property type="match status" value="1"/>
</dbReference>
<dbReference type="InterPro" id="IPR017871">
    <property type="entry name" value="ABC_transporter-like_CS"/>
</dbReference>
<dbReference type="KEGG" id="aaxa:NCTC10138_00506"/>
<dbReference type="Pfam" id="PF00005">
    <property type="entry name" value="ABC_tran"/>
    <property type="match status" value="1"/>
</dbReference>
<keyword evidence="3" id="KW-1133">Transmembrane helix</keyword>
<dbReference type="GO" id="GO:0005886">
    <property type="term" value="C:plasma membrane"/>
    <property type="evidence" value="ECO:0007669"/>
    <property type="project" value="TreeGrafter"/>
</dbReference>
<dbReference type="GO" id="GO:0022857">
    <property type="term" value="F:transmembrane transporter activity"/>
    <property type="evidence" value="ECO:0007669"/>
    <property type="project" value="TreeGrafter"/>
</dbReference>
<dbReference type="SUPFAM" id="SSF52540">
    <property type="entry name" value="P-loop containing nucleoside triphosphate hydrolases"/>
    <property type="match status" value="1"/>
</dbReference>
<proteinExistence type="predicted"/>
<keyword evidence="1" id="KW-0547">Nucleotide-binding</keyword>
<organism evidence="5 6">
    <name type="scientific">Haploplasma axanthum</name>
    <name type="common">Acholeplasma axanthum</name>
    <dbReference type="NCBI Taxonomy" id="29552"/>
    <lineage>
        <taxon>Bacteria</taxon>
        <taxon>Bacillati</taxon>
        <taxon>Mycoplasmatota</taxon>
        <taxon>Mollicutes</taxon>
        <taxon>Acholeplasmatales</taxon>
        <taxon>Acholeplasmataceae</taxon>
        <taxon>Haploplasma</taxon>
    </lineage>
</organism>
<dbReference type="STRING" id="1278311.GCA_000428705_00868"/>
<feature type="transmembrane region" description="Helical" evidence="3">
    <location>
        <begin position="608"/>
        <end position="632"/>
    </location>
</feature>
<feature type="domain" description="ABC transporter" evidence="4">
    <location>
        <begin position="3"/>
        <end position="237"/>
    </location>
</feature>
<evidence type="ECO:0000256" key="1">
    <source>
        <dbReference type="ARBA" id="ARBA00022741"/>
    </source>
</evidence>
<sequence length="685" mass="81118">MDIKITNLEKYYQNNTKALENINLELKQNSFLNIYGDSGSGKSTLLRIIAGIIPYEYGNVSVNGFSYNNKTKNEIEDFRYKNIVLIDQQVKLIDEYTVYDNLVLSFYALYNKKVDRNKIDFILEFLKIKVFKHKRVKYLSGGEKQKVTIARALLFSPDILLFDEVLDSLDNKTSIEIMEIIKAISKDRTVIFVDHKSNDFTNYFTDRITLEDGKIIEEVKYKENSHQNRIIEKNESNKPNYLMIIKELFIHQKSIQLMFVFALMLVSFIIFFSNIFLVKINYSEDKGYESEIAYIQKRDKGIFSVEDIEELNQNFDNEYTYVKSIKNYNVSYGVIFPEYKDELSVGYFDKIFQKDIYIGRIPQKKNEVMINSNFSGRVGSTIKIIVDEKENEYLVVGSYYSYLDNNVILTLDERIKEINSSREKYLDYQTENNFFIFENQNLGEKIKIELSNDNNSYIKLKNNITNEKILFLNQKNKKTYDEFNENFIISNDSLENIIQLSITDFNKYFLDYNIIKQLLIRSIDRIENENAFKLIDNKYRIIDRYLNEIELNAKNEIVNQVPLMLLFLFIVIILFFLYKKLLEFYIKYFSKNYNYLYYSGLSVYKIKMLITGLFILYTIIALVVSSVGLFVLKRVNIFERYILREINLGVFVAILLIMLFITIRKISFTNILGEANENWKNKQKL</sequence>
<dbReference type="PROSITE" id="PS00211">
    <property type="entry name" value="ABC_TRANSPORTER_1"/>
    <property type="match status" value="1"/>
</dbReference>
<keyword evidence="2 5" id="KW-0067">ATP-binding</keyword>
<accession>A0A449BCH7</accession>
<dbReference type="EMBL" id="LR215048">
    <property type="protein sequence ID" value="VEU80149.1"/>
    <property type="molecule type" value="Genomic_DNA"/>
</dbReference>
<evidence type="ECO:0000256" key="3">
    <source>
        <dbReference type="SAM" id="Phobius"/>
    </source>
</evidence>
<feature type="transmembrane region" description="Helical" evidence="3">
    <location>
        <begin position="561"/>
        <end position="578"/>
    </location>
</feature>
<protein>
    <submittedName>
        <fullName evidence="5">ABC transporter ATP-binding protein</fullName>
        <ecNumber evidence="5">3.6.3.-</ecNumber>
    </submittedName>
</protein>
<feature type="transmembrane region" description="Helical" evidence="3">
    <location>
        <begin position="257"/>
        <end position="278"/>
    </location>
</feature>
<dbReference type="PROSITE" id="PS50893">
    <property type="entry name" value="ABC_TRANSPORTER_2"/>
    <property type="match status" value="1"/>
</dbReference>
<keyword evidence="6" id="KW-1185">Reference proteome</keyword>